<gene>
    <name evidence="2" type="ORF">KI688_004042</name>
</gene>
<proteinExistence type="predicted"/>
<feature type="compositionally biased region" description="Basic and acidic residues" evidence="1">
    <location>
        <begin position="35"/>
        <end position="51"/>
    </location>
</feature>
<comment type="caution">
    <text evidence="2">The sequence shown here is derived from an EMBL/GenBank/DDBJ whole genome shotgun (WGS) entry which is preliminary data.</text>
</comment>
<sequence>MSAEILTSVNLEIPDGQAEDVEEAAQDTQELDVEDSGRDFGEEQGAHKQDVSEAEDGGDDDADAEDDETEGIVGPFISSSNTFVLSQLIVAVS</sequence>
<keyword evidence="3" id="KW-1185">Reference proteome</keyword>
<dbReference type="EMBL" id="JAHRHY010000015">
    <property type="protein sequence ID" value="KAG9063928.1"/>
    <property type="molecule type" value="Genomic_DNA"/>
</dbReference>
<reference evidence="2" key="1">
    <citation type="submission" date="2021-06" db="EMBL/GenBank/DDBJ databases">
        <title>Genome Sequence of Mortierella hyaline Strain SCG-10, a Cold-Adapted, Nitrate-Reducing Fungus Isolated from Soil in Minnesota, USA.</title>
        <authorList>
            <person name="Aldossari N."/>
        </authorList>
    </citation>
    <scope>NUCLEOTIDE SEQUENCE</scope>
    <source>
        <strain evidence="2">SCG-10</strain>
    </source>
</reference>
<protein>
    <submittedName>
        <fullName evidence="2">Uncharacterized protein</fullName>
    </submittedName>
</protein>
<accession>A0A9P7XPN8</accession>
<dbReference type="AlphaFoldDB" id="A0A9P7XPN8"/>
<name>A0A9P7XPN8_9FUNG</name>
<feature type="region of interest" description="Disordered" evidence="1">
    <location>
        <begin position="1"/>
        <end position="76"/>
    </location>
</feature>
<evidence type="ECO:0000313" key="3">
    <source>
        <dbReference type="Proteomes" id="UP000707451"/>
    </source>
</evidence>
<feature type="compositionally biased region" description="Acidic residues" evidence="1">
    <location>
        <begin position="52"/>
        <end position="70"/>
    </location>
</feature>
<evidence type="ECO:0000313" key="2">
    <source>
        <dbReference type="EMBL" id="KAG9063928.1"/>
    </source>
</evidence>
<feature type="compositionally biased region" description="Acidic residues" evidence="1">
    <location>
        <begin position="17"/>
        <end position="34"/>
    </location>
</feature>
<dbReference type="Proteomes" id="UP000707451">
    <property type="component" value="Unassembled WGS sequence"/>
</dbReference>
<organism evidence="2 3">
    <name type="scientific">Linnemannia hyalina</name>
    <dbReference type="NCBI Taxonomy" id="64524"/>
    <lineage>
        <taxon>Eukaryota</taxon>
        <taxon>Fungi</taxon>
        <taxon>Fungi incertae sedis</taxon>
        <taxon>Mucoromycota</taxon>
        <taxon>Mortierellomycotina</taxon>
        <taxon>Mortierellomycetes</taxon>
        <taxon>Mortierellales</taxon>
        <taxon>Mortierellaceae</taxon>
        <taxon>Linnemannia</taxon>
    </lineage>
</organism>
<feature type="compositionally biased region" description="Polar residues" evidence="1">
    <location>
        <begin position="1"/>
        <end position="10"/>
    </location>
</feature>
<evidence type="ECO:0000256" key="1">
    <source>
        <dbReference type="SAM" id="MobiDB-lite"/>
    </source>
</evidence>